<dbReference type="Pfam" id="PF07587">
    <property type="entry name" value="PSD1"/>
    <property type="match status" value="1"/>
</dbReference>
<dbReference type="Pfam" id="PF07583">
    <property type="entry name" value="PSCyt2"/>
    <property type="match status" value="1"/>
</dbReference>
<dbReference type="InterPro" id="IPR022655">
    <property type="entry name" value="DUF1553"/>
</dbReference>
<evidence type="ECO:0000259" key="1">
    <source>
        <dbReference type="Pfam" id="PF07583"/>
    </source>
</evidence>
<feature type="domain" description="DUF1549" evidence="1">
    <location>
        <begin position="63"/>
        <end position="265"/>
    </location>
</feature>
<dbReference type="EMBL" id="UINC01013363">
    <property type="protein sequence ID" value="SVA57790.1"/>
    <property type="molecule type" value="Genomic_DNA"/>
</dbReference>
<evidence type="ECO:0008006" key="4">
    <source>
        <dbReference type="Google" id="ProtNLM"/>
    </source>
</evidence>
<dbReference type="PANTHER" id="PTHR35889:SF3">
    <property type="entry name" value="F-BOX DOMAIN-CONTAINING PROTEIN"/>
    <property type="match status" value="1"/>
</dbReference>
<proteinExistence type="predicted"/>
<protein>
    <recommendedName>
        <fullName evidence="4">DUF1553 domain-containing protein</fullName>
    </recommendedName>
</protein>
<evidence type="ECO:0000259" key="2">
    <source>
        <dbReference type="Pfam" id="PF07587"/>
    </source>
</evidence>
<dbReference type="PANTHER" id="PTHR35889">
    <property type="entry name" value="CYCLOINULO-OLIGOSACCHARIDE FRUCTANOTRANSFERASE-RELATED"/>
    <property type="match status" value="1"/>
</dbReference>
<feature type="domain" description="DUF1553" evidence="2">
    <location>
        <begin position="339"/>
        <end position="578"/>
    </location>
</feature>
<reference evidence="3" key="1">
    <citation type="submission" date="2018-05" db="EMBL/GenBank/DDBJ databases">
        <authorList>
            <person name="Lanie J.A."/>
            <person name="Ng W.-L."/>
            <person name="Kazmierczak K.M."/>
            <person name="Andrzejewski T.M."/>
            <person name="Davidsen T.M."/>
            <person name="Wayne K.J."/>
            <person name="Tettelin H."/>
            <person name="Glass J.I."/>
            <person name="Rusch D."/>
            <person name="Podicherti R."/>
            <person name="Tsui H.-C.T."/>
            <person name="Winkler M.E."/>
        </authorList>
    </citation>
    <scope>NUCLEOTIDE SEQUENCE</scope>
</reference>
<accession>A0A381WZB0</accession>
<dbReference type="AlphaFoldDB" id="A0A381WZB0"/>
<evidence type="ECO:0000313" key="3">
    <source>
        <dbReference type="EMBL" id="SVA57790.1"/>
    </source>
</evidence>
<name>A0A381WZB0_9ZZZZ</name>
<organism evidence="3">
    <name type="scientific">marine metagenome</name>
    <dbReference type="NCBI Taxonomy" id="408172"/>
    <lineage>
        <taxon>unclassified sequences</taxon>
        <taxon>metagenomes</taxon>
        <taxon>ecological metagenomes</taxon>
    </lineage>
</organism>
<sequence>MKKILPTALVVATLWSLVLAPLPLQAEAPGANDFEKARQHWSFQSPQRRKVGKLKNPAWMTQPLDAFVLARLEDAKLTPNPPADDRALKRRVSFDLIGLPPDPGQIKGDSYEEFVEQMLASPHFGERWARLWLDVARFAEDQAHIVGDNTKLTYPNAWMYRDWVISALNDDLPYDEFLRRQLAIDLMFPNEKKEHPALGFMGLGPKYYRRNDLAVMADEWEDRVDTLTRGVLGLTVACSRCHDHFYDPIPSDDYYALAGVFASTEMFNSPLNEKHKGKDGQAEKPANASHVVREAKSMKNLPVYDRGDVKSPGKVVPRGFLAVLATDGKRLEFSPKTSGRLDLAEALVSRDNPLTARVWVNRVWAELFGQPLVATPSNFGALGEKPSHPDLLDDLSVRFMEEGKWSLKWLVREIVLSSTYRQSSEAFPAKIAEDPANELLWRMNRRRLSIEMWRDALYAASGALDRSIGGKSFKASDTNANRRAVYARISRLQLDPVLALFDFPDPNLHSPGRGETTTPLQKLFLMNNPLVVKQAEALAERIEKEADPAKVDTLVNRAYEILFGRIPKKDELALGRRFLEGNELRDYAQALLNTNEFSWLD</sequence>
<dbReference type="InterPro" id="IPR011444">
    <property type="entry name" value="DUF1549"/>
</dbReference>
<gene>
    <name evidence="3" type="ORF">METZ01_LOCUS110644</name>
</gene>